<sequence>DLLDPGPDHGGRSPRHPVRPQGRARRPAARRGDDQPRGALRRARGAVPVRRADHRLHRRHPHALPLRAHARRGRCVRLRRGDDQGSAHHGHRARPGLRGRPGHRVRPDLARHRGRSRGGQHRRQHRAAREHPVLALRLRLRGHQRAADHRGDGRDGARPPRAPDSQGLPVLARRTADAGLRRAGQAPRSAARPRRLRPSQRRRHPGAAARRHRVGGFGVPGPGSAWRHAVGAHHGRRHRGAAPPGRHRRGEGAGDLRQVRRRRQHRGPPRELPSRRTLGGSVM</sequence>
<feature type="non-terminal residue" evidence="2">
    <location>
        <position position="1"/>
    </location>
</feature>
<keyword evidence="2" id="KW-0560">Oxidoreductase</keyword>
<proteinExistence type="predicted"/>
<feature type="compositionally biased region" description="Basic residues" evidence="1">
    <location>
        <begin position="191"/>
        <end position="214"/>
    </location>
</feature>
<feature type="non-terminal residue" evidence="2">
    <location>
        <position position="283"/>
    </location>
</feature>
<dbReference type="EC" id="1.6.5.3" evidence="2"/>
<feature type="compositionally biased region" description="Basic residues" evidence="1">
    <location>
        <begin position="52"/>
        <end position="78"/>
    </location>
</feature>
<feature type="compositionally biased region" description="Basic residues" evidence="1">
    <location>
        <begin position="112"/>
        <end position="126"/>
    </location>
</feature>
<feature type="compositionally biased region" description="Basic residues" evidence="1">
    <location>
        <begin position="12"/>
        <end position="29"/>
    </location>
</feature>
<evidence type="ECO:0000313" key="2">
    <source>
        <dbReference type="EMBL" id="CAA9403447.1"/>
    </source>
</evidence>
<gene>
    <name evidence="2" type="ORF">AVDCRST_MAG60-2242</name>
</gene>
<dbReference type="AlphaFoldDB" id="A0A6J4P1P3"/>
<feature type="compositionally biased region" description="Basic and acidic residues" evidence="1">
    <location>
        <begin position="145"/>
        <end position="158"/>
    </location>
</feature>
<evidence type="ECO:0000256" key="1">
    <source>
        <dbReference type="SAM" id="MobiDB-lite"/>
    </source>
</evidence>
<feature type="compositionally biased region" description="Basic residues" evidence="1">
    <location>
        <begin position="88"/>
        <end position="104"/>
    </location>
</feature>
<dbReference type="GO" id="GO:0016491">
    <property type="term" value="F:oxidoreductase activity"/>
    <property type="evidence" value="ECO:0007669"/>
    <property type="project" value="UniProtKB-KW"/>
</dbReference>
<feature type="compositionally biased region" description="Low complexity" evidence="1">
    <location>
        <begin position="181"/>
        <end position="190"/>
    </location>
</feature>
<feature type="compositionally biased region" description="Basic residues" evidence="1">
    <location>
        <begin position="230"/>
        <end position="249"/>
    </location>
</feature>
<organism evidence="2">
    <name type="scientific">uncultured Nocardioides sp</name>
    <dbReference type="NCBI Taxonomy" id="198441"/>
    <lineage>
        <taxon>Bacteria</taxon>
        <taxon>Bacillati</taxon>
        <taxon>Actinomycetota</taxon>
        <taxon>Actinomycetes</taxon>
        <taxon>Propionibacteriales</taxon>
        <taxon>Nocardioidaceae</taxon>
        <taxon>Nocardioides</taxon>
        <taxon>environmental samples</taxon>
    </lineage>
</organism>
<protein>
    <submittedName>
        <fullName evidence="2">NADH-ubiquinone oxidoreductase chain J</fullName>
        <ecNumber evidence="2">1.6.5.3</ecNumber>
    </submittedName>
</protein>
<dbReference type="EMBL" id="CADCUN010000238">
    <property type="protein sequence ID" value="CAA9403447.1"/>
    <property type="molecule type" value="Genomic_DNA"/>
</dbReference>
<feature type="compositionally biased region" description="Basic and acidic residues" evidence="1">
    <location>
        <begin position="1"/>
        <end position="11"/>
    </location>
</feature>
<name>A0A6J4P1P3_9ACTN</name>
<accession>A0A6J4P1P3</accession>
<keyword evidence="2" id="KW-0830">Ubiquinone</keyword>
<reference evidence="2" key="1">
    <citation type="submission" date="2020-02" db="EMBL/GenBank/DDBJ databases">
        <authorList>
            <person name="Meier V. D."/>
        </authorList>
    </citation>
    <scope>NUCLEOTIDE SEQUENCE</scope>
    <source>
        <strain evidence="2">AVDCRST_MAG60</strain>
    </source>
</reference>
<feature type="region of interest" description="Disordered" evidence="1">
    <location>
        <begin position="1"/>
        <end position="283"/>
    </location>
</feature>